<dbReference type="Proteomes" id="UP000722485">
    <property type="component" value="Unassembled WGS sequence"/>
</dbReference>
<dbReference type="AlphaFoldDB" id="A0A9P5LHC6"/>
<dbReference type="OrthoDB" id="19981at2759"/>
<reference evidence="8" key="1">
    <citation type="submission" date="2020-03" db="EMBL/GenBank/DDBJ databases">
        <title>Draft Genome Sequence of Cylindrodendrum hubeiense.</title>
        <authorList>
            <person name="Buettner E."/>
            <person name="Kellner H."/>
        </authorList>
    </citation>
    <scope>NUCLEOTIDE SEQUENCE</scope>
    <source>
        <strain evidence="8">IHI 201604</strain>
    </source>
</reference>
<keyword evidence="9" id="KW-1185">Reference proteome</keyword>
<dbReference type="GO" id="GO:0005789">
    <property type="term" value="C:endoplasmic reticulum membrane"/>
    <property type="evidence" value="ECO:0007669"/>
    <property type="project" value="UniProtKB-SubCell"/>
</dbReference>
<evidence type="ECO:0000256" key="5">
    <source>
        <dbReference type="ARBA" id="ARBA00023136"/>
    </source>
</evidence>
<evidence type="ECO:0000256" key="6">
    <source>
        <dbReference type="SAM" id="MobiDB-lite"/>
    </source>
</evidence>
<dbReference type="EMBL" id="JAANBB010000059">
    <property type="protein sequence ID" value="KAF7552534.1"/>
    <property type="molecule type" value="Genomic_DNA"/>
</dbReference>
<feature type="region of interest" description="Disordered" evidence="6">
    <location>
        <begin position="239"/>
        <end position="273"/>
    </location>
</feature>
<feature type="transmembrane region" description="Helical" evidence="7">
    <location>
        <begin position="162"/>
        <end position="184"/>
    </location>
</feature>
<feature type="compositionally biased region" description="Basic and acidic residues" evidence="6">
    <location>
        <begin position="245"/>
        <end position="273"/>
    </location>
</feature>
<dbReference type="GO" id="GO:0070072">
    <property type="term" value="P:vacuolar proton-transporting V-type ATPase complex assembly"/>
    <property type="evidence" value="ECO:0007669"/>
    <property type="project" value="InterPro"/>
</dbReference>
<keyword evidence="4 7" id="KW-1133">Transmembrane helix</keyword>
<accession>A0A9P5LHC6</accession>
<comment type="caution">
    <text evidence="8">The sequence shown here is derived from an EMBL/GenBank/DDBJ whole genome shotgun (WGS) entry which is preliminary data.</text>
</comment>
<evidence type="ECO:0000256" key="3">
    <source>
        <dbReference type="ARBA" id="ARBA00022824"/>
    </source>
</evidence>
<protein>
    <recommendedName>
        <fullName evidence="10">Endoplasmic reticulum-based factor for assembly of V-ATPase</fullName>
    </recommendedName>
</protein>
<feature type="transmembrane region" description="Helical" evidence="7">
    <location>
        <begin position="190"/>
        <end position="211"/>
    </location>
</feature>
<evidence type="ECO:0000256" key="4">
    <source>
        <dbReference type="ARBA" id="ARBA00022989"/>
    </source>
</evidence>
<comment type="subcellular location">
    <subcellularLocation>
        <location evidence="1">Endoplasmic reticulum membrane</location>
        <topology evidence="1">Multi-pass membrane protein</topology>
    </subcellularLocation>
</comment>
<dbReference type="PANTHER" id="PTHR31394">
    <property type="entry name" value="TRANSMEMBRANE PROTEIN 199"/>
    <property type="match status" value="1"/>
</dbReference>
<name>A0A9P5LHC6_9HYPO</name>
<evidence type="ECO:0000313" key="9">
    <source>
        <dbReference type="Proteomes" id="UP000722485"/>
    </source>
</evidence>
<evidence type="ECO:0000256" key="7">
    <source>
        <dbReference type="SAM" id="Phobius"/>
    </source>
</evidence>
<evidence type="ECO:0000256" key="1">
    <source>
        <dbReference type="ARBA" id="ARBA00004477"/>
    </source>
</evidence>
<evidence type="ECO:0000256" key="2">
    <source>
        <dbReference type="ARBA" id="ARBA00022692"/>
    </source>
</evidence>
<dbReference type="Pfam" id="PF11712">
    <property type="entry name" value="Vma12"/>
    <property type="match status" value="1"/>
</dbReference>
<sequence length="273" mass="30304">MTPSIVEALTLETPKRKQPTQTDDEPTPSPQASAAEPSLTDPKAGNPISHGQIVDLWKNLKSQGDSSPSLEQLLRGASIYIPTPPPKPEPSPQYKALMARLRHDEEARVYERMMNPQAGSQGFHDRFPSAAHLFAEANKPTNKEDIGDDEVSVSQAHREVTLILNFLVSIAGVAGTLWVTARWWNTPARLFLTLGGSILVAIAEVVVYNGYMWRMGEAKKKQNKVEEVKEVLESWVVGPGDDEKDEKTVLLKEKDDESQDTVRKRNVEAKVET</sequence>
<dbReference type="InterPro" id="IPR021013">
    <property type="entry name" value="ATPase_Vma12"/>
</dbReference>
<organism evidence="8 9">
    <name type="scientific">Cylindrodendrum hubeiense</name>
    <dbReference type="NCBI Taxonomy" id="595255"/>
    <lineage>
        <taxon>Eukaryota</taxon>
        <taxon>Fungi</taxon>
        <taxon>Dikarya</taxon>
        <taxon>Ascomycota</taxon>
        <taxon>Pezizomycotina</taxon>
        <taxon>Sordariomycetes</taxon>
        <taxon>Hypocreomycetidae</taxon>
        <taxon>Hypocreales</taxon>
        <taxon>Nectriaceae</taxon>
        <taxon>Cylindrodendrum</taxon>
    </lineage>
</organism>
<evidence type="ECO:0000313" key="8">
    <source>
        <dbReference type="EMBL" id="KAF7552534.1"/>
    </source>
</evidence>
<feature type="region of interest" description="Disordered" evidence="6">
    <location>
        <begin position="1"/>
        <end position="50"/>
    </location>
</feature>
<keyword evidence="2 7" id="KW-0812">Transmembrane</keyword>
<keyword evidence="3" id="KW-0256">Endoplasmic reticulum</keyword>
<gene>
    <name evidence="8" type="ORF">G7Z17_g4252</name>
</gene>
<proteinExistence type="predicted"/>
<dbReference type="PANTHER" id="PTHR31394:SF1">
    <property type="entry name" value="TRANSMEMBRANE PROTEIN 199"/>
    <property type="match status" value="1"/>
</dbReference>
<keyword evidence="5 7" id="KW-0472">Membrane</keyword>
<evidence type="ECO:0008006" key="10">
    <source>
        <dbReference type="Google" id="ProtNLM"/>
    </source>
</evidence>